<evidence type="ECO:0000313" key="9">
    <source>
        <dbReference type="Proteomes" id="UP000321820"/>
    </source>
</evidence>
<dbReference type="PANTHER" id="PTHR33452:SF7">
    <property type="entry name" value="DOXX FAMILY PROTEIN"/>
    <property type="match status" value="1"/>
</dbReference>
<reference evidence="8 9" key="1">
    <citation type="submission" date="2019-08" db="EMBL/GenBank/DDBJ databases">
        <title>Complete genome sequence of Terriglobus albidus strain ORNL.</title>
        <authorList>
            <person name="Podar M."/>
        </authorList>
    </citation>
    <scope>NUCLEOTIDE SEQUENCE [LARGE SCALE GENOMIC DNA]</scope>
    <source>
        <strain evidence="8 9">ORNL</strain>
    </source>
</reference>
<dbReference type="Pfam" id="PF07681">
    <property type="entry name" value="DoxX"/>
    <property type="match status" value="1"/>
</dbReference>
<dbReference type="PANTHER" id="PTHR33452">
    <property type="entry name" value="OXIDOREDUCTASE CATD-RELATED"/>
    <property type="match status" value="1"/>
</dbReference>
<dbReference type="OrthoDB" id="346004at2"/>
<dbReference type="EMBL" id="CP042806">
    <property type="protein sequence ID" value="QEE30702.1"/>
    <property type="molecule type" value="Genomic_DNA"/>
</dbReference>
<comment type="subcellular location">
    <subcellularLocation>
        <location evidence="1">Cell membrane</location>
        <topology evidence="1">Multi-pass membrane protein</topology>
    </subcellularLocation>
</comment>
<proteinExistence type="inferred from homology"/>
<keyword evidence="4 7" id="KW-0812">Transmembrane</keyword>
<dbReference type="AlphaFoldDB" id="A0A5B9EF66"/>
<accession>A0A5B9EF66</accession>
<gene>
    <name evidence="8" type="ORF">FTW19_23520</name>
</gene>
<dbReference type="Proteomes" id="UP000321820">
    <property type="component" value="Chromosome"/>
</dbReference>
<feature type="transmembrane region" description="Helical" evidence="7">
    <location>
        <begin position="129"/>
        <end position="149"/>
    </location>
</feature>
<sequence length="162" mass="17604">MSQALPLWHRAQETLKPYATIPLRLIVGYGFLAHGIAKWSKGPETFAAILTMAHVPAPHLMAWLTIFIEVFGGIAVLCGAFVNLVALPAIGLLVVAILTVHLPYGFTSIKLIKIVDGRAQFGPPGYECNLIYIACIVALVMAGSGPWSIDAWRLRRRADQSV</sequence>
<evidence type="ECO:0000256" key="5">
    <source>
        <dbReference type="ARBA" id="ARBA00022989"/>
    </source>
</evidence>
<feature type="transmembrane region" description="Helical" evidence="7">
    <location>
        <begin position="60"/>
        <end position="82"/>
    </location>
</feature>
<evidence type="ECO:0000256" key="4">
    <source>
        <dbReference type="ARBA" id="ARBA00022692"/>
    </source>
</evidence>
<dbReference type="InterPro" id="IPR051907">
    <property type="entry name" value="DoxX-like_oxidoreductase"/>
</dbReference>
<dbReference type="RefSeq" id="WP_147650000.1">
    <property type="nucleotide sequence ID" value="NZ_CP042806.1"/>
</dbReference>
<evidence type="ECO:0000256" key="3">
    <source>
        <dbReference type="ARBA" id="ARBA00022475"/>
    </source>
</evidence>
<keyword evidence="3" id="KW-1003">Cell membrane</keyword>
<evidence type="ECO:0000256" key="6">
    <source>
        <dbReference type="ARBA" id="ARBA00023136"/>
    </source>
</evidence>
<feature type="transmembrane region" description="Helical" evidence="7">
    <location>
        <begin position="89"/>
        <end position="109"/>
    </location>
</feature>
<name>A0A5B9EF66_9BACT</name>
<organism evidence="8 9">
    <name type="scientific">Terriglobus albidus</name>
    <dbReference type="NCBI Taxonomy" id="1592106"/>
    <lineage>
        <taxon>Bacteria</taxon>
        <taxon>Pseudomonadati</taxon>
        <taxon>Acidobacteriota</taxon>
        <taxon>Terriglobia</taxon>
        <taxon>Terriglobales</taxon>
        <taxon>Acidobacteriaceae</taxon>
        <taxon>Terriglobus</taxon>
    </lineage>
</organism>
<dbReference type="InterPro" id="IPR032808">
    <property type="entry name" value="DoxX"/>
</dbReference>
<feature type="transmembrane region" description="Helical" evidence="7">
    <location>
        <begin position="21"/>
        <end position="40"/>
    </location>
</feature>
<comment type="similarity">
    <text evidence="2">Belongs to the DoxX family.</text>
</comment>
<dbReference type="KEGG" id="talb:FTW19_23520"/>
<evidence type="ECO:0000256" key="1">
    <source>
        <dbReference type="ARBA" id="ARBA00004651"/>
    </source>
</evidence>
<keyword evidence="9" id="KW-1185">Reference proteome</keyword>
<evidence type="ECO:0000256" key="7">
    <source>
        <dbReference type="SAM" id="Phobius"/>
    </source>
</evidence>
<evidence type="ECO:0000256" key="2">
    <source>
        <dbReference type="ARBA" id="ARBA00006679"/>
    </source>
</evidence>
<keyword evidence="6 7" id="KW-0472">Membrane</keyword>
<keyword evidence="5 7" id="KW-1133">Transmembrane helix</keyword>
<dbReference type="GO" id="GO:0005886">
    <property type="term" value="C:plasma membrane"/>
    <property type="evidence" value="ECO:0007669"/>
    <property type="project" value="UniProtKB-SubCell"/>
</dbReference>
<protein>
    <submittedName>
        <fullName evidence="8">DoxX family protein</fullName>
    </submittedName>
</protein>
<evidence type="ECO:0000313" key="8">
    <source>
        <dbReference type="EMBL" id="QEE30702.1"/>
    </source>
</evidence>